<keyword evidence="6" id="KW-0547">Nucleotide-binding</keyword>
<dbReference type="InterPro" id="IPR003959">
    <property type="entry name" value="ATPase_AAA_core"/>
</dbReference>
<sequence>MGCADKIPKKRGRPRLDKHVTYNTNSSDSGCQSNASEFKYALNGPLIAVVKDKNFYSSFIVDDTVISVGDSVDILVRIRKNGNRDTKLGKIASIFEQTTNRKQLFVEIAYFFDRNEGIVKGKGYTFTNWTGFSHENEVIASNKFEYVEADSIDELINVHNDFQSYKNAVMDYEDEETNVFCQYICYTENCAIVPFQGDKEWDKIMLKYSKHYHLYVKEDKSRKSILGREIEMNKLKSFLEMNIRQEGTGQILYVTGVPGTGKTKTVSLAIEEMVELSKLGILPDFDVVDINATQFKNAKDIYNAIYTKLFSTTANNYHQSLKLLDEEFSKDRDKPCVLLIDEVDYLLTRSQSVLFTLFNWPTYRGSKIILIMISNTIDLPNRLKSSCHSRLAFGTLVFTPYTGQQLNNVLSCISTQDSLPINLCAKRVANYCGDMRKALHIYEKAQDLGKGKLTVQNVNKASNSILQSLVDKIKDLQWCYKCVLTCLVTSGEDMISVRHLHHKFIGITSVAYSEIDLSDFQPQYFKLLLLKMIALGLIKLVPAIFENSTVGNLNEKRTDPEDFMDDTGVILIPPLSQIVLALSKDSFWALKLRQINCA</sequence>
<dbReference type="CDD" id="cd00009">
    <property type="entry name" value="AAA"/>
    <property type="match status" value="1"/>
</dbReference>
<dbReference type="GO" id="GO:0005664">
    <property type="term" value="C:nuclear origin of replication recognition complex"/>
    <property type="evidence" value="ECO:0007669"/>
    <property type="project" value="TreeGrafter"/>
</dbReference>
<dbReference type="GO" id="GO:0003682">
    <property type="term" value="F:chromatin binding"/>
    <property type="evidence" value="ECO:0007669"/>
    <property type="project" value="InterPro"/>
</dbReference>
<dbReference type="InterPro" id="IPR043151">
    <property type="entry name" value="BAH_sf"/>
</dbReference>
<dbReference type="OMA" id="YSGDMRK"/>
<dbReference type="Gene3D" id="1.10.8.60">
    <property type="match status" value="1"/>
</dbReference>
<dbReference type="InterPro" id="IPR001025">
    <property type="entry name" value="BAH_dom"/>
</dbReference>
<comment type="subunit">
    <text evidence="6">ORC is composed of six subunits.</text>
</comment>
<dbReference type="SMART" id="SM00382">
    <property type="entry name" value="AAA"/>
    <property type="match status" value="1"/>
</dbReference>
<dbReference type="GO" id="GO:0033314">
    <property type="term" value="P:mitotic DNA replication checkpoint signaling"/>
    <property type="evidence" value="ECO:0007669"/>
    <property type="project" value="TreeGrafter"/>
</dbReference>
<dbReference type="VEuPathDB" id="PiroplasmaDB:BMR1_01G01880"/>
<evidence type="ECO:0000256" key="3">
    <source>
        <dbReference type="ARBA" id="ARBA00022705"/>
    </source>
</evidence>
<dbReference type="RefSeq" id="XP_012647443.1">
    <property type="nucleotide sequence ID" value="XM_012791989.1"/>
</dbReference>
<evidence type="ECO:0000256" key="4">
    <source>
        <dbReference type="ARBA" id="ARBA00023125"/>
    </source>
</evidence>
<dbReference type="InterPro" id="IPR003593">
    <property type="entry name" value="AAA+_ATPase"/>
</dbReference>
<keyword evidence="9" id="KW-1185">Reference proteome</keyword>
<comment type="subcellular location">
    <subcellularLocation>
        <location evidence="1 6">Nucleus</location>
    </subcellularLocation>
</comment>
<evidence type="ECO:0000256" key="2">
    <source>
        <dbReference type="ARBA" id="ARBA00008398"/>
    </source>
</evidence>
<proteinExistence type="inferred from homology"/>
<keyword evidence="6" id="KW-0067">ATP-binding</keyword>
<name>I7J8F8_BABMR</name>
<evidence type="ECO:0000256" key="1">
    <source>
        <dbReference type="ARBA" id="ARBA00004123"/>
    </source>
</evidence>
<dbReference type="GO" id="GO:0003688">
    <property type="term" value="F:DNA replication origin binding"/>
    <property type="evidence" value="ECO:0007669"/>
    <property type="project" value="TreeGrafter"/>
</dbReference>
<dbReference type="Proteomes" id="UP000002899">
    <property type="component" value="Chromosome I"/>
</dbReference>
<feature type="domain" description="BAH" evidence="7">
    <location>
        <begin position="64"/>
        <end position="196"/>
    </location>
</feature>
<dbReference type="AlphaFoldDB" id="I7J8F8"/>
<reference evidence="8 9" key="1">
    <citation type="journal article" date="2012" name="Nucleic Acids Res.">
        <title>Sequencing of the smallest Apicomplexan genome from the human pathogen Babesia microti.</title>
        <authorList>
            <person name="Cornillot E."/>
            <person name="Hadj-Kaddour K."/>
            <person name="Dassouli A."/>
            <person name="Noel B."/>
            <person name="Ranwez V."/>
            <person name="Vacherie B."/>
            <person name="Augagneur Y."/>
            <person name="Bres V."/>
            <person name="Duclos A."/>
            <person name="Randazzo S."/>
            <person name="Carcy B."/>
            <person name="Debierre-Grockiego F."/>
            <person name="Delbecq S."/>
            <person name="Moubri-Menage K."/>
            <person name="Shams-Eldin H."/>
            <person name="Usmani-Brown S."/>
            <person name="Bringaud F."/>
            <person name="Wincker P."/>
            <person name="Vivares C.P."/>
            <person name="Schwarz R.T."/>
            <person name="Schetters T.P."/>
            <person name="Krause P.J."/>
            <person name="Gorenflot A."/>
            <person name="Berry V."/>
            <person name="Barbe V."/>
            <person name="Ben Mamoun C."/>
        </authorList>
    </citation>
    <scope>NUCLEOTIDE SEQUENCE [LARGE SCALE GENOMIC DNA]</scope>
    <source>
        <strain evidence="8 9">RI</strain>
    </source>
</reference>
<dbReference type="Gene3D" id="3.40.50.300">
    <property type="entry name" value="P-loop containing nucleotide triphosphate hydrolases"/>
    <property type="match status" value="1"/>
</dbReference>
<dbReference type="OrthoDB" id="1926878at2759"/>
<reference evidence="8 9" key="2">
    <citation type="journal article" date="2013" name="PLoS ONE">
        <title>Whole genome mapping and re-organization of the nuclear and mitochondrial genomes of Babesia microti isolates.</title>
        <authorList>
            <person name="Cornillot E."/>
            <person name="Dassouli A."/>
            <person name="Garg A."/>
            <person name="Pachikara N."/>
            <person name="Randazzo S."/>
            <person name="Depoix D."/>
            <person name="Carcy B."/>
            <person name="Delbecq S."/>
            <person name="Frutos R."/>
            <person name="Silva J.C."/>
            <person name="Sutton R."/>
            <person name="Krause P.J."/>
            <person name="Mamoun C.B."/>
        </authorList>
    </citation>
    <scope>NUCLEOTIDE SEQUENCE [LARGE SCALE GENOMIC DNA]</scope>
    <source>
        <strain evidence="8 9">RI</strain>
    </source>
</reference>
<organism evidence="8 9">
    <name type="scientific">Babesia microti (strain RI)</name>
    <dbReference type="NCBI Taxonomy" id="1133968"/>
    <lineage>
        <taxon>Eukaryota</taxon>
        <taxon>Sar</taxon>
        <taxon>Alveolata</taxon>
        <taxon>Apicomplexa</taxon>
        <taxon>Aconoidasida</taxon>
        <taxon>Piroplasmida</taxon>
        <taxon>Babesiidae</taxon>
        <taxon>Babesia</taxon>
    </lineage>
</organism>
<dbReference type="GO" id="GO:0005524">
    <property type="term" value="F:ATP binding"/>
    <property type="evidence" value="ECO:0007669"/>
    <property type="project" value="UniProtKB-KW"/>
</dbReference>
<evidence type="ECO:0000313" key="9">
    <source>
        <dbReference type="Proteomes" id="UP000002899"/>
    </source>
</evidence>
<comment type="function">
    <text evidence="6">Component of the origin recognition complex (ORC) that binds origins of replication. DNA-binding is ATP-dependent, however specific DNA sequences that define origins of replication have not been identified so far. ORC is required to assemble the pre-replication complex necessary to initiate DNA replication.</text>
</comment>
<dbReference type="PANTHER" id="PTHR10763">
    <property type="entry name" value="CELL DIVISION CONTROL PROTEIN 6-RELATED"/>
    <property type="match status" value="1"/>
</dbReference>
<dbReference type="InterPro" id="IPR050311">
    <property type="entry name" value="ORC1/CDC6"/>
</dbReference>
<keyword evidence="4 6" id="KW-0238">DNA-binding</keyword>
<evidence type="ECO:0000256" key="6">
    <source>
        <dbReference type="RuleBase" id="RU365058"/>
    </source>
</evidence>
<gene>
    <name evidence="8" type="ORF">BMR1_01G01880</name>
</gene>
<protein>
    <recommendedName>
        <fullName evidence="6">Origin recognition complex subunit 1</fullName>
    </recommendedName>
</protein>
<dbReference type="KEGG" id="bmic:BMR1_01G01880"/>
<keyword evidence="3 6" id="KW-0235">DNA replication</keyword>
<dbReference type="Gene3D" id="2.30.30.490">
    <property type="match status" value="1"/>
</dbReference>
<evidence type="ECO:0000313" key="8">
    <source>
        <dbReference type="EMBL" id="CCF72834.1"/>
    </source>
</evidence>
<dbReference type="EMBL" id="FO082871">
    <property type="protein sequence ID" value="CCF72834.1"/>
    <property type="molecule type" value="Genomic_DNA"/>
</dbReference>
<evidence type="ECO:0000256" key="5">
    <source>
        <dbReference type="ARBA" id="ARBA00023242"/>
    </source>
</evidence>
<dbReference type="PROSITE" id="PS51038">
    <property type="entry name" value="BAH"/>
    <property type="match status" value="1"/>
</dbReference>
<dbReference type="InterPro" id="IPR027417">
    <property type="entry name" value="P-loop_NTPase"/>
</dbReference>
<comment type="similarity">
    <text evidence="2 6">Belongs to the ORC1 family.</text>
</comment>
<accession>I7J8F8</accession>
<dbReference type="PANTHER" id="PTHR10763:SF23">
    <property type="entry name" value="ORIGIN RECOGNITION COMPLEX SUBUNIT 1"/>
    <property type="match status" value="1"/>
</dbReference>
<dbReference type="GeneID" id="24423448"/>
<reference evidence="8 9" key="3">
    <citation type="journal article" date="2016" name="Sci. Rep.">
        <title>Genome-wide diversity and gene expression profiling of Babesia microti isolates identify polymorphic genes that mediate host-pathogen interactions.</title>
        <authorList>
            <person name="Silva J.C."/>
            <person name="Cornillot E."/>
            <person name="McCracken C."/>
            <person name="Usmani-Brown S."/>
            <person name="Dwivedi A."/>
            <person name="Ifeonu O.O."/>
            <person name="Crabtree J."/>
            <person name="Gotia H.T."/>
            <person name="Virji A.Z."/>
            <person name="Reynes C."/>
            <person name="Colinge J."/>
            <person name="Kumar V."/>
            <person name="Lawres L."/>
            <person name="Pazzi J.E."/>
            <person name="Pablo J.V."/>
            <person name="Hung C."/>
            <person name="Brancato J."/>
            <person name="Kumari P."/>
            <person name="Orvis J."/>
            <person name="Tretina K."/>
            <person name="Chibucos M."/>
            <person name="Ott S."/>
            <person name="Sadzewicz L."/>
            <person name="Sengamalay N."/>
            <person name="Shetty A.C."/>
            <person name="Su Q."/>
            <person name="Tallon L."/>
            <person name="Fraser C.M."/>
            <person name="Frutos R."/>
            <person name="Molina D.M."/>
            <person name="Krause P.J."/>
            <person name="Ben Mamoun C."/>
        </authorList>
    </citation>
    <scope>NUCLEOTIDE SEQUENCE [LARGE SCALE GENOMIC DNA]</scope>
    <source>
        <strain evidence="8 9">RI</strain>
    </source>
</reference>
<dbReference type="GO" id="GO:0006270">
    <property type="term" value="P:DNA replication initiation"/>
    <property type="evidence" value="ECO:0007669"/>
    <property type="project" value="TreeGrafter"/>
</dbReference>
<keyword evidence="5 6" id="KW-0539">Nucleus</keyword>
<dbReference type="Pfam" id="PF00004">
    <property type="entry name" value="AAA"/>
    <property type="match status" value="1"/>
</dbReference>
<evidence type="ECO:0000259" key="7">
    <source>
        <dbReference type="PROSITE" id="PS51038"/>
    </source>
</evidence>
<dbReference type="GO" id="GO:0016887">
    <property type="term" value="F:ATP hydrolysis activity"/>
    <property type="evidence" value="ECO:0007669"/>
    <property type="project" value="InterPro"/>
</dbReference>
<dbReference type="SUPFAM" id="SSF52540">
    <property type="entry name" value="P-loop containing nucleoside triphosphate hydrolases"/>
    <property type="match status" value="1"/>
</dbReference>